<dbReference type="EMBL" id="QPFP01000201">
    <property type="protein sequence ID" value="TEB19267.1"/>
    <property type="molecule type" value="Genomic_DNA"/>
</dbReference>
<name>A0A4Y7SC77_COPMI</name>
<organism evidence="2 3">
    <name type="scientific">Coprinellus micaceus</name>
    <name type="common">Glistening ink-cap mushroom</name>
    <name type="synonym">Coprinus micaceus</name>
    <dbReference type="NCBI Taxonomy" id="71717"/>
    <lineage>
        <taxon>Eukaryota</taxon>
        <taxon>Fungi</taxon>
        <taxon>Dikarya</taxon>
        <taxon>Basidiomycota</taxon>
        <taxon>Agaricomycotina</taxon>
        <taxon>Agaricomycetes</taxon>
        <taxon>Agaricomycetidae</taxon>
        <taxon>Agaricales</taxon>
        <taxon>Agaricineae</taxon>
        <taxon>Psathyrellaceae</taxon>
        <taxon>Coprinellus</taxon>
    </lineage>
</organism>
<reference evidence="2 3" key="1">
    <citation type="journal article" date="2019" name="Nat. Ecol. Evol.">
        <title>Megaphylogeny resolves global patterns of mushroom evolution.</title>
        <authorList>
            <person name="Varga T."/>
            <person name="Krizsan K."/>
            <person name="Foldi C."/>
            <person name="Dima B."/>
            <person name="Sanchez-Garcia M."/>
            <person name="Sanchez-Ramirez S."/>
            <person name="Szollosi G.J."/>
            <person name="Szarkandi J.G."/>
            <person name="Papp V."/>
            <person name="Albert L."/>
            <person name="Andreopoulos W."/>
            <person name="Angelini C."/>
            <person name="Antonin V."/>
            <person name="Barry K.W."/>
            <person name="Bougher N.L."/>
            <person name="Buchanan P."/>
            <person name="Buyck B."/>
            <person name="Bense V."/>
            <person name="Catcheside P."/>
            <person name="Chovatia M."/>
            <person name="Cooper J."/>
            <person name="Damon W."/>
            <person name="Desjardin D."/>
            <person name="Finy P."/>
            <person name="Geml J."/>
            <person name="Haridas S."/>
            <person name="Hughes K."/>
            <person name="Justo A."/>
            <person name="Karasinski D."/>
            <person name="Kautmanova I."/>
            <person name="Kiss B."/>
            <person name="Kocsube S."/>
            <person name="Kotiranta H."/>
            <person name="LaButti K.M."/>
            <person name="Lechner B.E."/>
            <person name="Liimatainen K."/>
            <person name="Lipzen A."/>
            <person name="Lukacs Z."/>
            <person name="Mihaltcheva S."/>
            <person name="Morgado L.N."/>
            <person name="Niskanen T."/>
            <person name="Noordeloos M.E."/>
            <person name="Ohm R.A."/>
            <person name="Ortiz-Santana B."/>
            <person name="Ovrebo C."/>
            <person name="Racz N."/>
            <person name="Riley R."/>
            <person name="Savchenko A."/>
            <person name="Shiryaev A."/>
            <person name="Soop K."/>
            <person name="Spirin V."/>
            <person name="Szebenyi C."/>
            <person name="Tomsovsky M."/>
            <person name="Tulloss R.E."/>
            <person name="Uehling J."/>
            <person name="Grigoriev I.V."/>
            <person name="Vagvolgyi C."/>
            <person name="Papp T."/>
            <person name="Martin F.M."/>
            <person name="Miettinen O."/>
            <person name="Hibbett D.S."/>
            <person name="Nagy L.G."/>
        </authorList>
    </citation>
    <scope>NUCLEOTIDE SEQUENCE [LARGE SCALE GENOMIC DNA]</scope>
    <source>
        <strain evidence="2 3">FP101781</strain>
    </source>
</reference>
<comment type="caution">
    <text evidence="2">The sequence shown here is derived from an EMBL/GenBank/DDBJ whole genome shotgun (WGS) entry which is preliminary data.</text>
</comment>
<evidence type="ECO:0000313" key="2">
    <source>
        <dbReference type="EMBL" id="TEB19267.1"/>
    </source>
</evidence>
<gene>
    <name evidence="2" type="ORF">FA13DRAFT_1719021</name>
</gene>
<proteinExistence type="predicted"/>
<keyword evidence="3" id="KW-1185">Reference proteome</keyword>
<evidence type="ECO:0000313" key="3">
    <source>
        <dbReference type="Proteomes" id="UP000298030"/>
    </source>
</evidence>
<dbReference type="Proteomes" id="UP000298030">
    <property type="component" value="Unassembled WGS sequence"/>
</dbReference>
<protein>
    <submittedName>
        <fullName evidence="2">Uncharacterized protein</fullName>
    </submittedName>
</protein>
<sequence>MNATRGSQKQSPLPSVILAHFLRQIQAHQCRTPTRGPIPLHYDSRTESLKEFPWPFDLETGQRVPPSMLESYRRTHMFQAPSCLCAFLDKVDYTESVIGIIEVATGGNADENHDSILNGQYVAVCERRRCGYSLCLEKFYMLSGLKMQGCLKRETPLSLREMSYVSDLRGPAYSQSKAGLLQMIGEPSIRGGRFRFPYVKPDVSKKEKDALLRSLTEGMGEDLFYGTFVQCFICKDIMLRPGMFGPHRCSSQKRKNRHPTPCFSTSGFHGPGYRALRRGEAPLLGRIPGDVPEAQPLASLSVRSSSPIPTDVDSDGEGEPSGSQGSVETDSDGEFQDDSDAVAM</sequence>
<accession>A0A4Y7SC77</accession>
<feature type="compositionally biased region" description="Acidic residues" evidence="1">
    <location>
        <begin position="329"/>
        <end position="344"/>
    </location>
</feature>
<dbReference type="AlphaFoldDB" id="A0A4Y7SC77"/>
<evidence type="ECO:0000256" key="1">
    <source>
        <dbReference type="SAM" id="MobiDB-lite"/>
    </source>
</evidence>
<dbReference type="OrthoDB" id="3048394at2759"/>
<feature type="region of interest" description="Disordered" evidence="1">
    <location>
        <begin position="284"/>
        <end position="344"/>
    </location>
</feature>